<reference evidence="2" key="1">
    <citation type="journal article" date="2020" name="Nat. Commun.">
        <title>Genome sequence of the cluster root forming white lupin.</title>
        <authorList>
            <person name="Hufnagel B."/>
            <person name="Marques A."/>
            <person name="Soriano A."/>
            <person name="Marques L."/>
            <person name="Divol F."/>
            <person name="Doumas P."/>
            <person name="Sallet E."/>
            <person name="Mancinotti D."/>
            <person name="Carrere S."/>
            <person name="Marande W."/>
            <person name="Arribat S."/>
            <person name="Keller J."/>
            <person name="Huneau C."/>
            <person name="Blein T."/>
            <person name="Aime D."/>
            <person name="Laguerre M."/>
            <person name="Taylor J."/>
            <person name="Schubert V."/>
            <person name="Nelson M."/>
            <person name="Geu-Flores F."/>
            <person name="Crespi M."/>
            <person name="Gallardo-Guerrero K."/>
            <person name="Delaux P.-M."/>
            <person name="Salse J."/>
            <person name="Berges H."/>
            <person name="Guyot R."/>
            <person name="Gouzy J."/>
            <person name="Peret B."/>
        </authorList>
    </citation>
    <scope>NUCLEOTIDE SEQUENCE [LARGE SCALE GENOMIC DNA]</scope>
    <source>
        <strain evidence="2">cv. Amiga</strain>
    </source>
</reference>
<dbReference type="AlphaFoldDB" id="A0A6A4NQP2"/>
<protein>
    <submittedName>
        <fullName evidence="1">Uncharacterized protein</fullName>
    </submittedName>
</protein>
<organism evidence="1 2">
    <name type="scientific">Lupinus albus</name>
    <name type="common">White lupine</name>
    <name type="synonym">Lupinus termis</name>
    <dbReference type="NCBI Taxonomy" id="3870"/>
    <lineage>
        <taxon>Eukaryota</taxon>
        <taxon>Viridiplantae</taxon>
        <taxon>Streptophyta</taxon>
        <taxon>Embryophyta</taxon>
        <taxon>Tracheophyta</taxon>
        <taxon>Spermatophyta</taxon>
        <taxon>Magnoliopsida</taxon>
        <taxon>eudicotyledons</taxon>
        <taxon>Gunneridae</taxon>
        <taxon>Pentapetalae</taxon>
        <taxon>rosids</taxon>
        <taxon>fabids</taxon>
        <taxon>Fabales</taxon>
        <taxon>Fabaceae</taxon>
        <taxon>Papilionoideae</taxon>
        <taxon>50 kb inversion clade</taxon>
        <taxon>genistoids sensu lato</taxon>
        <taxon>core genistoids</taxon>
        <taxon>Genisteae</taxon>
        <taxon>Lupinus</taxon>
    </lineage>
</organism>
<dbReference type="EMBL" id="WOCE01000019">
    <property type="protein sequence ID" value="KAE9593035.1"/>
    <property type="molecule type" value="Genomic_DNA"/>
</dbReference>
<gene>
    <name evidence="1" type="ORF">Lalb_Chr19g0135501</name>
</gene>
<name>A0A6A4NQP2_LUPAL</name>
<evidence type="ECO:0000313" key="1">
    <source>
        <dbReference type="EMBL" id="KAE9593035.1"/>
    </source>
</evidence>
<accession>A0A6A4NQP2</accession>
<evidence type="ECO:0000313" key="2">
    <source>
        <dbReference type="Proteomes" id="UP000447434"/>
    </source>
</evidence>
<proteinExistence type="predicted"/>
<comment type="caution">
    <text evidence="1">The sequence shown here is derived from an EMBL/GenBank/DDBJ whole genome shotgun (WGS) entry which is preliminary data.</text>
</comment>
<sequence>MSNYITQPCPQQFKYITLRRESSVSCCPLRVPQSPPAETNLVRWSVWICATANVVAIQIRNE</sequence>
<dbReference type="Proteomes" id="UP000447434">
    <property type="component" value="Chromosome 19"/>
</dbReference>
<keyword evidence="2" id="KW-1185">Reference proteome</keyword>